<dbReference type="GO" id="GO:0018467">
    <property type="term" value="F:formaldehyde dehydrogenase (NAD+) activity"/>
    <property type="evidence" value="ECO:0007669"/>
    <property type="project" value="UniProtKB-EC"/>
</dbReference>
<feature type="domain" description="Alcohol dehydrogenase-like N-terminal" evidence="8">
    <location>
        <begin position="25"/>
        <end position="150"/>
    </location>
</feature>
<dbReference type="InterPro" id="IPR013154">
    <property type="entry name" value="ADH-like_N"/>
</dbReference>
<keyword evidence="10" id="KW-1185">Reference proteome</keyword>
<organism evidence="9 10">
    <name type="scientific">Pseudobythopirellula maris</name>
    <dbReference type="NCBI Taxonomy" id="2527991"/>
    <lineage>
        <taxon>Bacteria</taxon>
        <taxon>Pseudomonadati</taxon>
        <taxon>Planctomycetota</taxon>
        <taxon>Planctomycetia</taxon>
        <taxon>Pirellulales</taxon>
        <taxon>Lacipirellulaceae</taxon>
        <taxon>Pseudobythopirellula</taxon>
    </lineage>
</organism>
<dbReference type="PANTHER" id="PTHR42813">
    <property type="entry name" value="ZINC-TYPE ALCOHOL DEHYDROGENASE-LIKE"/>
    <property type="match status" value="1"/>
</dbReference>
<dbReference type="Proteomes" id="UP000315440">
    <property type="component" value="Unassembled WGS sequence"/>
</dbReference>
<dbReference type="OrthoDB" id="239596at2"/>
<evidence type="ECO:0000313" key="9">
    <source>
        <dbReference type="EMBL" id="TWT90375.1"/>
    </source>
</evidence>
<proteinExistence type="inferred from homology"/>
<dbReference type="Pfam" id="PF08240">
    <property type="entry name" value="ADH_N"/>
    <property type="match status" value="1"/>
</dbReference>
<dbReference type="SUPFAM" id="SSF50129">
    <property type="entry name" value="GroES-like"/>
    <property type="match status" value="1"/>
</dbReference>
<sequence length="387" mass="40996">MKAVVFHGVGDIRLDDIPEPKIQDPNDAIVQITTSAICGTDLHFVRGTAPGMKPGTVLGHEAVGVVVETGRSVRNLRAGDRVVIPSTIGCGSCSYCRDGYFAQCDTANPNGSLAGTSFYGGPEPTGPFDGLQAEYARIPFANVGLVKLPDEVSDEQAIPLSDIFPTGHFGAKLAEVGPGDTVAVFGCGPVGQFAIVSAFLLGAGRVLAIDNLPSRLEIATAQGAETIDFDEEDPVETLRDLTGGIGPDRVIDAVGVDAERRGDSEPSEGEGELWEPGGAPSQALDWAVQSVAKAGTVSIIGVYPPEHDRFPIGAAMNKNLTVNMGNCNHRRYMPELLRLVQTGAVDPMRLVTQQEKLVSAIEAYEAFDRREEGWLKVELVTPAVQMS</sequence>
<dbReference type="Gene3D" id="3.90.180.10">
    <property type="entry name" value="Medium-chain alcohol dehydrogenases, catalytic domain"/>
    <property type="match status" value="1"/>
</dbReference>
<dbReference type="Pfam" id="PF00107">
    <property type="entry name" value="ADH_zinc_N"/>
    <property type="match status" value="1"/>
</dbReference>
<comment type="similarity">
    <text evidence="5">Belongs to the zinc-containing alcohol dehydrogenase family.</text>
</comment>
<reference evidence="9 10" key="1">
    <citation type="submission" date="2019-02" db="EMBL/GenBank/DDBJ databases">
        <title>Deep-cultivation of Planctomycetes and their phenomic and genomic characterization uncovers novel biology.</title>
        <authorList>
            <person name="Wiegand S."/>
            <person name="Jogler M."/>
            <person name="Boedeker C."/>
            <person name="Pinto D."/>
            <person name="Vollmers J."/>
            <person name="Rivas-Marin E."/>
            <person name="Kohn T."/>
            <person name="Peeters S.H."/>
            <person name="Heuer A."/>
            <person name="Rast P."/>
            <person name="Oberbeckmann S."/>
            <person name="Bunk B."/>
            <person name="Jeske O."/>
            <person name="Meyerdierks A."/>
            <person name="Storesund J.E."/>
            <person name="Kallscheuer N."/>
            <person name="Luecker S."/>
            <person name="Lage O.M."/>
            <person name="Pohl T."/>
            <person name="Merkel B.J."/>
            <person name="Hornburger P."/>
            <person name="Mueller R.-W."/>
            <person name="Bruemmer F."/>
            <person name="Labrenz M."/>
            <person name="Spormann A.M."/>
            <person name="Op Den Camp H."/>
            <person name="Overmann J."/>
            <person name="Amann R."/>
            <person name="Jetten M.S.M."/>
            <person name="Mascher T."/>
            <person name="Medema M.H."/>
            <person name="Devos D.P."/>
            <person name="Kaster A.-K."/>
            <person name="Ovreas L."/>
            <person name="Rohde M."/>
            <person name="Galperin M.Y."/>
            <person name="Jogler C."/>
        </authorList>
    </citation>
    <scope>NUCLEOTIDE SEQUENCE [LARGE SCALE GENOMIC DNA]</scope>
    <source>
        <strain evidence="9 10">Mal64</strain>
    </source>
</reference>
<evidence type="ECO:0000256" key="2">
    <source>
        <dbReference type="ARBA" id="ARBA00022723"/>
    </source>
</evidence>
<comment type="caution">
    <text evidence="9">The sequence shown here is derived from an EMBL/GenBank/DDBJ whole genome shotgun (WGS) entry which is preliminary data.</text>
</comment>
<dbReference type="PROSITE" id="PS00059">
    <property type="entry name" value="ADH_ZINC"/>
    <property type="match status" value="1"/>
</dbReference>
<name>A0A5C5ZTH3_9BACT</name>
<accession>A0A5C5ZTH3</accession>
<evidence type="ECO:0000256" key="1">
    <source>
        <dbReference type="ARBA" id="ARBA00001947"/>
    </source>
</evidence>
<feature type="domain" description="Alcohol dehydrogenase-like C-terminal" evidence="7">
    <location>
        <begin position="189"/>
        <end position="257"/>
    </location>
</feature>
<dbReference type="InterPro" id="IPR013149">
    <property type="entry name" value="ADH-like_C"/>
</dbReference>
<dbReference type="SUPFAM" id="SSF51735">
    <property type="entry name" value="NAD(P)-binding Rossmann-fold domains"/>
    <property type="match status" value="1"/>
</dbReference>
<keyword evidence="4 9" id="KW-0560">Oxidoreductase</keyword>
<dbReference type="Gene3D" id="3.40.50.720">
    <property type="entry name" value="NAD(P)-binding Rossmann-like Domain"/>
    <property type="match status" value="1"/>
</dbReference>
<keyword evidence="3 5" id="KW-0862">Zinc</keyword>
<feature type="region of interest" description="Disordered" evidence="6">
    <location>
        <begin position="259"/>
        <end position="279"/>
    </location>
</feature>
<keyword evidence="2 5" id="KW-0479">Metal-binding</keyword>
<evidence type="ECO:0000259" key="7">
    <source>
        <dbReference type="Pfam" id="PF00107"/>
    </source>
</evidence>
<dbReference type="InterPro" id="IPR036291">
    <property type="entry name" value="NAD(P)-bd_dom_sf"/>
</dbReference>
<evidence type="ECO:0000256" key="6">
    <source>
        <dbReference type="SAM" id="MobiDB-lite"/>
    </source>
</evidence>
<dbReference type="InterPro" id="IPR002328">
    <property type="entry name" value="ADH_Zn_CS"/>
</dbReference>
<evidence type="ECO:0000256" key="4">
    <source>
        <dbReference type="ARBA" id="ARBA00023002"/>
    </source>
</evidence>
<dbReference type="GO" id="GO:0008270">
    <property type="term" value="F:zinc ion binding"/>
    <property type="evidence" value="ECO:0007669"/>
    <property type="project" value="InterPro"/>
</dbReference>
<protein>
    <submittedName>
        <fullName evidence="9">Glutathione-independent formaldehyde dehydrogenase</fullName>
        <ecNumber evidence="9">1.2.1.46</ecNumber>
    </submittedName>
</protein>
<dbReference type="CDD" id="cd08283">
    <property type="entry name" value="FDH_like_1"/>
    <property type="match status" value="1"/>
</dbReference>
<gene>
    <name evidence="9" type="primary">fdhA_1</name>
    <name evidence="9" type="ORF">Mal64_07640</name>
</gene>
<evidence type="ECO:0000313" key="10">
    <source>
        <dbReference type="Proteomes" id="UP000315440"/>
    </source>
</evidence>
<dbReference type="EMBL" id="SJPQ01000001">
    <property type="protein sequence ID" value="TWT90375.1"/>
    <property type="molecule type" value="Genomic_DNA"/>
</dbReference>
<evidence type="ECO:0000259" key="8">
    <source>
        <dbReference type="Pfam" id="PF08240"/>
    </source>
</evidence>
<dbReference type="RefSeq" id="WP_146397199.1">
    <property type="nucleotide sequence ID" value="NZ_SJPQ01000001.1"/>
</dbReference>
<dbReference type="PANTHER" id="PTHR42813:SF7">
    <property type="entry name" value="ALCOHOL DEHYDROGENASE (ZN-DEPENDENT)-RELATED"/>
    <property type="match status" value="1"/>
</dbReference>
<evidence type="ECO:0000256" key="3">
    <source>
        <dbReference type="ARBA" id="ARBA00022833"/>
    </source>
</evidence>
<evidence type="ECO:0000256" key="5">
    <source>
        <dbReference type="RuleBase" id="RU361277"/>
    </source>
</evidence>
<dbReference type="EC" id="1.2.1.46" evidence="9"/>
<dbReference type="InterPro" id="IPR011032">
    <property type="entry name" value="GroES-like_sf"/>
</dbReference>
<comment type="cofactor">
    <cofactor evidence="1 5">
        <name>Zn(2+)</name>
        <dbReference type="ChEBI" id="CHEBI:29105"/>
    </cofactor>
</comment>
<dbReference type="AlphaFoldDB" id="A0A5C5ZTH3"/>